<accession>A0A6J4JLJ8</accession>
<protein>
    <submittedName>
        <fullName evidence="2">Uncharacterized protein</fullName>
    </submittedName>
</protein>
<evidence type="ECO:0000313" key="2">
    <source>
        <dbReference type="EMBL" id="CAA9281621.1"/>
    </source>
</evidence>
<dbReference type="AlphaFoldDB" id="A0A6J4JLJ8"/>
<organism evidence="2">
    <name type="scientific">uncultured Armatimonadetes bacterium</name>
    <dbReference type="NCBI Taxonomy" id="157466"/>
    <lineage>
        <taxon>Bacteria</taxon>
        <taxon>Bacillati</taxon>
        <taxon>Armatimonadota</taxon>
        <taxon>environmental samples</taxon>
    </lineage>
</organism>
<name>A0A6J4JLJ8_9BACT</name>
<gene>
    <name evidence="2" type="ORF">AVDCRST_MAG63-3643</name>
</gene>
<proteinExistence type="predicted"/>
<dbReference type="EMBL" id="CADCTO010000481">
    <property type="protein sequence ID" value="CAA9281621.1"/>
    <property type="molecule type" value="Genomic_DNA"/>
</dbReference>
<reference evidence="2" key="1">
    <citation type="submission" date="2020-02" db="EMBL/GenBank/DDBJ databases">
        <authorList>
            <person name="Meier V. D."/>
        </authorList>
    </citation>
    <scope>NUCLEOTIDE SEQUENCE</scope>
    <source>
        <strain evidence="2">AVDCRST_MAG63</strain>
    </source>
</reference>
<sequence>MTQPSHIPHVRCLNLRTKMDYVTLEAGRSSGLPADGDEDETTGGTAHNHYCLRTMTVIGPDDDIVSPRPCAPGRACYESSGF</sequence>
<feature type="region of interest" description="Disordered" evidence="1">
    <location>
        <begin position="27"/>
        <end position="46"/>
    </location>
</feature>
<evidence type="ECO:0000256" key="1">
    <source>
        <dbReference type="SAM" id="MobiDB-lite"/>
    </source>
</evidence>